<feature type="region of interest" description="Disordered" evidence="1">
    <location>
        <begin position="510"/>
        <end position="539"/>
    </location>
</feature>
<dbReference type="InParanoid" id="A0A0V0QRA7"/>
<feature type="compositionally biased region" description="Acidic residues" evidence="1">
    <location>
        <begin position="476"/>
        <end position="490"/>
    </location>
</feature>
<feature type="compositionally biased region" description="Low complexity" evidence="1">
    <location>
        <begin position="513"/>
        <end position="529"/>
    </location>
</feature>
<organism evidence="2 3">
    <name type="scientific">Pseudocohnilembus persalinus</name>
    <name type="common">Ciliate</name>
    <dbReference type="NCBI Taxonomy" id="266149"/>
    <lineage>
        <taxon>Eukaryota</taxon>
        <taxon>Sar</taxon>
        <taxon>Alveolata</taxon>
        <taxon>Ciliophora</taxon>
        <taxon>Intramacronucleata</taxon>
        <taxon>Oligohymenophorea</taxon>
        <taxon>Scuticociliatia</taxon>
        <taxon>Philasterida</taxon>
        <taxon>Pseudocohnilembidae</taxon>
        <taxon>Pseudocohnilembus</taxon>
    </lineage>
</organism>
<dbReference type="AlphaFoldDB" id="A0A0V0QRA7"/>
<name>A0A0V0QRA7_PSEPJ</name>
<gene>
    <name evidence="2" type="ORF">PPERSA_06449</name>
</gene>
<feature type="region of interest" description="Disordered" evidence="1">
    <location>
        <begin position="555"/>
        <end position="641"/>
    </location>
</feature>
<comment type="caution">
    <text evidence="2">The sequence shown here is derived from an EMBL/GenBank/DDBJ whole genome shotgun (WGS) entry which is preliminary data.</text>
</comment>
<proteinExistence type="predicted"/>
<evidence type="ECO:0000313" key="3">
    <source>
        <dbReference type="Proteomes" id="UP000054937"/>
    </source>
</evidence>
<keyword evidence="3" id="KW-1185">Reference proteome</keyword>
<feature type="compositionally biased region" description="Acidic residues" evidence="1">
    <location>
        <begin position="567"/>
        <end position="578"/>
    </location>
</feature>
<feature type="compositionally biased region" description="Polar residues" evidence="1">
    <location>
        <begin position="579"/>
        <end position="599"/>
    </location>
</feature>
<feature type="region of interest" description="Disordered" evidence="1">
    <location>
        <begin position="476"/>
        <end position="497"/>
    </location>
</feature>
<accession>A0A0V0QRA7</accession>
<feature type="compositionally biased region" description="Polar residues" evidence="1">
    <location>
        <begin position="530"/>
        <end position="539"/>
    </location>
</feature>
<sequence length="766" mass="91006">MKAELFNKKTNKIVEDRNGDLCQLEEESVKPTVLREKQSFFYEQLYFDLNETDILESNCALQFKFWDYQDKYLGQLNYDLISKEGKLNLGEIFQQTVNIKGKKQKRKLRFLVEMKPFQLVLDEYSKKSSIQITMKKIGNYMDNYEMAYSFSFNKDSLILSDDYDFPIQYQSPEFFQPDNMRQISFNNIQMAVPINPNRMKLKYYNALFKLNIQFKFTVKVDSQKFVQELFAWYAHPLFNCVDKKFNTGIFDVQLFALPVVEENFYETRFQRIPVRFQFRIDVVNTDQIEALRQYEAKTTVFSNIIVSKPEEKAKEQFTIVIHCLKNTKKPYNINFGLLDPYYVEDDNGNLCNFEVDPETVDEEIQIVDYNCVTKIEINTREYAQRNIDNLQNNHLFFIMRDMKNKKQKVDYWVYIRLFDENMQFRYGDFIERVYVAPLVQPEDIDKQYNNLVLSDVEIHYSLGRYDKEQSFLEEKEYESETNSVIDEENSQQDSSYQNLLRNGQRLAYERQQNKNQSQTQSQSQYDSSNGITKTNLSELNNDEIIERQYGKFLQQKKEMGQKNQDSQENEYQEEDDTLTENQQKSQKSSNFTQSKSNLSDIRRYNYKGQVQDQINQSKQSQSESQNTSYYSNQSFIEKQRPKQFRNKEISAFQSLNPQNKNQYTNDQQAMEYNNDNFAEQYKNDGAISVPRNQFDQIRKNEIQRTIAQVGKYNYSSNYEPGQRNDKKNPIQNQNLTANNNNVVSSKNTSKYSLGSDIRDGLLKDFL</sequence>
<evidence type="ECO:0000313" key="2">
    <source>
        <dbReference type="EMBL" id="KRX04815.1"/>
    </source>
</evidence>
<feature type="region of interest" description="Disordered" evidence="1">
    <location>
        <begin position="714"/>
        <end position="750"/>
    </location>
</feature>
<protein>
    <submittedName>
        <fullName evidence="2">Uncharacterized protein</fullName>
    </submittedName>
</protein>
<reference evidence="2 3" key="1">
    <citation type="journal article" date="2015" name="Sci. Rep.">
        <title>Genome of the facultative scuticociliatosis pathogen Pseudocohnilembus persalinus provides insight into its virulence through horizontal gene transfer.</title>
        <authorList>
            <person name="Xiong J."/>
            <person name="Wang G."/>
            <person name="Cheng J."/>
            <person name="Tian M."/>
            <person name="Pan X."/>
            <person name="Warren A."/>
            <person name="Jiang C."/>
            <person name="Yuan D."/>
            <person name="Miao W."/>
        </authorList>
    </citation>
    <scope>NUCLEOTIDE SEQUENCE [LARGE SCALE GENOMIC DNA]</scope>
    <source>
        <strain evidence="2">36N120E</strain>
    </source>
</reference>
<dbReference type="EMBL" id="LDAU01000110">
    <property type="protein sequence ID" value="KRX04815.1"/>
    <property type="molecule type" value="Genomic_DNA"/>
</dbReference>
<feature type="compositionally biased region" description="Low complexity" evidence="1">
    <location>
        <begin position="613"/>
        <end position="628"/>
    </location>
</feature>
<dbReference type="Proteomes" id="UP000054937">
    <property type="component" value="Unassembled WGS sequence"/>
</dbReference>
<evidence type="ECO:0000256" key="1">
    <source>
        <dbReference type="SAM" id="MobiDB-lite"/>
    </source>
</evidence>
<feature type="compositionally biased region" description="Low complexity" evidence="1">
    <location>
        <begin position="729"/>
        <end position="750"/>
    </location>
</feature>